<dbReference type="Proteomes" id="UP000238308">
    <property type="component" value="Unassembled WGS sequence"/>
</dbReference>
<dbReference type="RefSeq" id="WP_106226188.1">
    <property type="nucleotide sequence ID" value="NZ_PVTV01000003.1"/>
</dbReference>
<organism evidence="1 2">
    <name type="scientific">Jezberella montanilacus</name>
    <dbReference type="NCBI Taxonomy" id="323426"/>
    <lineage>
        <taxon>Bacteria</taxon>
        <taxon>Pseudomonadati</taxon>
        <taxon>Pseudomonadota</taxon>
        <taxon>Betaproteobacteria</taxon>
        <taxon>Burkholderiales</taxon>
        <taxon>Alcaligenaceae</taxon>
        <taxon>Jezberella</taxon>
    </lineage>
</organism>
<accession>A0A2T0XPD5</accession>
<dbReference type="AlphaFoldDB" id="A0A2T0XPD5"/>
<dbReference type="EMBL" id="PVTV01000003">
    <property type="protein sequence ID" value="PRZ00783.1"/>
    <property type="molecule type" value="Genomic_DNA"/>
</dbReference>
<evidence type="ECO:0000313" key="2">
    <source>
        <dbReference type="Proteomes" id="UP000238308"/>
    </source>
</evidence>
<sequence>MKTSKKIYNRWPKLPLLDFTQNSKALGAIRSPNSNTPDATIEREQSIAVDSRWEHVLSPVVEFKIAIDHIVHAPRAHSIQDRHYTVLAKYGIEWSTLSKKSEIAKVESQHLGLVNTWPDHFFRNFIFGHFDSINEGDLDFKVVGRMPFWTRVGRLWREHHILTSDQQLPDFEVQQKSASIDRDNRRDEADSNGRLYGGIPLVEAGEGRNRYQFYWKYRLDQYVRLRVYSYPAPENLRLQRVPFSTSLFCLHFQEEVGKPIRTCLMPLRDLASPILESYGVTWIPDVWYGYFLPWSKVIVEGKSLRWHHRFQPKRLWRKLVYGG</sequence>
<proteinExistence type="predicted"/>
<keyword evidence="2" id="KW-1185">Reference proteome</keyword>
<evidence type="ECO:0000313" key="1">
    <source>
        <dbReference type="EMBL" id="PRZ00783.1"/>
    </source>
</evidence>
<comment type="caution">
    <text evidence="1">The sequence shown here is derived from an EMBL/GenBank/DDBJ whole genome shotgun (WGS) entry which is preliminary data.</text>
</comment>
<reference evidence="1 2" key="1">
    <citation type="submission" date="2018-03" db="EMBL/GenBank/DDBJ databases">
        <title>Genomic Encyclopedia of Type Strains, Phase III (KMG-III): the genomes of soil and plant-associated and newly described type strains.</title>
        <authorList>
            <person name="Whitman W."/>
        </authorList>
    </citation>
    <scope>NUCLEOTIDE SEQUENCE [LARGE SCALE GENOMIC DNA]</scope>
    <source>
        <strain evidence="1 2">MWH-P2sevCIIIb</strain>
    </source>
</reference>
<name>A0A2T0XPD5_9BURK</name>
<gene>
    <name evidence="1" type="ORF">BCM14_0255</name>
</gene>
<protein>
    <submittedName>
        <fullName evidence="1">Uncharacterized protein</fullName>
    </submittedName>
</protein>